<evidence type="ECO:0000256" key="5">
    <source>
        <dbReference type="ARBA" id="ARBA00022989"/>
    </source>
</evidence>
<feature type="domain" description="Cation efflux protein transmembrane" evidence="9">
    <location>
        <begin position="67"/>
        <end position="271"/>
    </location>
</feature>
<feature type="transmembrane region" description="Helical" evidence="8">
    <location>
        <begin position="175"/>
        <end position="193"/>
    </location>
</feature>
<evidence type="ECO:0000256" key="3">
    <source>
        <dbReference type="ARBA" id="ARBA00022448"/>
    </source>
</evidence>
<dbReference type="InterPro" id="IPR027469">
    <property type="entry name" value="Cation_efflux_TMD_sf"/>
</dbReference>
<dbReference type="EMBL" id="HBFC01016719">
    <property type="protein sequence ID" value="CAD8707231.1"/>
    <property type="molecule type" value="Transcribed_RNA"/>
</dbReference>
<evidence type="ECO:0000256" key="7">
    <source>
        <dbReference type="SAM" id="MobiDB-lite"/>
    </source>
</evidence>
<organism evidence="10">
    <name type="scientific">Mantoniella antarctica</name>
    <dbReference type="NCBI Taxonomy" id="81844"/>
    <lineage>
        <taxon>Eukaryota</taxon>
        <taxon>Viridiplantae</taxon>
        <taxon>Chlorophyta</taxon>
        <taxon>Mamiellophyceae</taxon>
        <taxon>Mamiellales</taxon>
        <taxon>Mamiellaceae</taxon>
        <taxon>Mantoniella</taxon>
    </lineage>
</organism>
<evidence type="ECO:0000256" key="8">
    <source>
        <dbReference type="SAM" id="Phobius"/>
    </source>
</evidence>
<feature type="region of interest" description="Disordered" evidence="7">
    <location>
        <begin position="1"/>
        <end position="28"/>
    </location>
</feature>
<dbReference type="InterPro" id="IPR050291">
    <property type="entry name" value="CDF_Transporter"/>
</dbReference>
<comment type="subcellular location">
    <subcellularLocation>
        <location evidence="1">Membrane</location>
        <topology evidence="1">Multi-pass membrane protein</topology>
    </subcellularLocation>
</comment>
<evidence type="ECO:0000259" key="9">
    <source>
        <dbReference type="Pfam" id="PF01545"/>
    </source>
</evidence>
<keyword evidence="5 8" id="KW-1133">Transmembrane helix</keyword>
<feature type="transmembrane region" description="Helical" evidence="8">
    <location>
        <begin position="61"/>
        <end position="83"/>
    </location>
</feature>
<dbReference type="Pfam" id="PF01545">
    <property type="entry name" value="Cation_efflux"/>
    <property type="match status" value="1"/>
</dbReference>
<dbReference type="AlphaFoldDB" id="A0A7S0X820"/>
<dbReference type="Gene3D" id="1.20.1510.10">
    <property type="entry name" value="Cation efflux protein transmembrane domain"/>
    <property type="match status" value="1"/>
</dbReference>
<dbReference type="InterPro" id="IPR058533">
    <property type="entry name" value="Cation_efflux_TM"/>
</dbReference>
<evidence type="ECO:0000256" key="6">
    <source>
        <dbReference type="ARBA" id="ARBA00023136"/>
    </source>
</evidence>
<dbReference type="GO" id="GO:0016020">
    <property type="term" value="C:membrane"/>
    <property type="evidence" value="ECO:0007669"/>
    <property type="project" value="UniProtKB-SubCell"/>
</dbReference>
<keyword evidence="6 8" id="KW-0472">Membrane</keyword>
<dbReference type="NCBIfam" id="TIGR01297">
    <property type="entry name" value="CDF"/>
    <property type="match status" value="1"/>
</dbReference>
<protein>
    <recommendedName>
        <fullName evidence="9">Cation efflux protein transmembrane domain-containing protein</fullName>
    </recommendedName>
</protein>
<dbReference type="FunFam" id="1.20.1510.10:FF:000006">
    <property type="entry name" value="Divalent cation efflux transporter"/>
    <property type="match status" value="1"/>
</dbReference>
<keyword evidence="3" id="KW-0813">Transport</keyword>
<name>A0A7S0X820_9CHLO</name>
<dbReference type="PANTHER" id="PTHR43840">
    <property type="entry name" value="MITOCHONDRIAL METAL TRANSPORTER 1-RELATED"/>
    <property type="match status" value="1"/>
</dbReference>
<evidence type="ECO:0000256" key="1">
    <source>
        <dbReference type="ARBA" id="ARBA00004141"/>
    </source>
</evidence>
<dbReference type="InterPro" id="IPR002524">
    <property type="entry name" value="Cation_efflux"/>
</dbReference>
<keyword evidence="4 8" id="KW-0812">Transmembrane</keyword>
<gene>
    <name evidence="10" type="ORF">MANT1106_LOCUS9914</name>
</gene>
<proteinExistence type="inferred from homology"/>
<evidence type="ECO:0000313" key="10">
    <source>
        <dbReference type="EMBL" id="CAD8707231.1"/>
    </source>
</evidence>
<dbReference type="PANTHER" id="PTHR43840:SF15">
    <property type="entry name" value="MITOCHONDRIAL METAL TRANSPORTER 1-RELATED"/>
    <property type="match status" value="1"/>
</dbReference>
<evidence type="ECO:0000256" key="4">
    <source>
        <dbReference type="ARBA" id="ARBA00022692"/>
    </source>
</evidence>
<feature type="transmembrane region" description="Helical" evidence="8">
    <location>
        <begin position="133"/>
        <end position="155"/>
    </location>
</feature>
<accession>A0A7S0X820</accession>
<comment type="similarity">
    <text evidence="2">Belongs to the cation diffusion facilitator (CDF) transporter (TC 2.A.4) family.</text>
</comment>
<dbReference type="SUPFAM" id="SSF161111">
    <property type="entry name" value="Cation efflux protein transmembrane domain-like"/>
    <property type="match status" value="1"/>
</dbReference>
<sequence>MSLSTPLMNGEGGKSARPGSGGDEFRPGKKKWEEQCEVCVPPDALTGDTGAEASDAEYYSAVIWTTILGTFVNVFLTVIKLLAGIAYGSSGLLADSIHSLSDVISDGVTIFAARYSSSPADSKFPYGYGKWEGLATMWISVCLMGGAGGMMYHFGEKMFPALAVLLGSRGDNDEPTSLMSVHAISVAVASVLLKEIAFRLTISVGQRLKSQVLIANAWHHRSDALSSVAALAGVLGAVFGYHVMDVLAGVVVSLLMLKVGLEVGWDAVKALGDEGCADEIADDVRAVCDEIFGPASSGDISNMRARNQGRKMSVDFWLAVDPNKSAGDTLARVEQVRAGILQRCTGVGEVVLQLHMRGAGAMDAPEAAGGW</sequence>
<evidence type="ECO:0000256" key="2">
    <source>
        <dbReference type="ARBA" id="ARBA00008114"/>
    </source>
</evidence>
<feature type="transmembrane region" description="Helical" evidence="8">
    <location>
        <begin position="228"/>
        <end position="257"/>
    </location>
</feature>
<dbReference type="GO" id="GO:0008324">
    <property type="term" value="F:monoatomic cation transmembrane transporter activity"/>
    <property type="evidence" value="ECO:0007669"/>
    <property type="project" value="InterPro"/>
</dbReference>
<reference evidence="10" key="1">
    <citation type="submission" date="2021-01" db="EMBL/GenBank/DDBJ databases">
        <authorList>
            <person name="Corre E."/>
            <person name="Pelletier E."/>
            <person name="Niang G."/>
            <person name="Scheremetjew M."/>
            <person name="Finn R."/>
            <person name="Kale V."/>
            <person name="Holt S."/>
            <person name="Cochrane G."/>
            <person name="Meng A."/>
            <person name="Brown T."/>
            <person name="Cohen L."/>
        </authorList>
    </citation>
    <scope>NUCLEOTIDE SEQUENCE</scope>
    <source>
        <strain evidence="10">SL-175</strain>
    </source>
</reference>